<organism evidence="3 4">
    <name type="scientific">Cellulomonas phragmiteti</name>
    <dbReference type="NCBI Taxonomy" id="478780"/>
    <lineage>
        <taxon>Bacteria</taxon>
        <taxon>Bacillati</taxon>
        <taxon>Actinomycetota</taxon>
        <taxon>Actinomycetes</taxon>
        <taxon>Micrococcales</taxon>
        <taxon>Cellulomonadaceae</taxon>
        <taxon>Cellulomonas</taxon>
    </lineage>
</organism>
<comment type="caution">
    <text evidence="3">The sequence shown here is derived from an EMBL/GenBank/DDBJ whole genome shotgun (WGS) entry which is preliminary data.</text>
</comment>
<protein>
    <recommendedName>
        <fullName evidence="5">Antigen 84</fullName>
    </recommendedName>
</protein>
<sequence>MPSRDTDGVLSADEILRARLPVTSFREGYDQTEVDAFLDRAVRTLRDRATRPLDAHDVTAQEVDRLVLRTRRLVTGYDMAAVDALLSRLRDTLDAPPPPPRTTGAALANEPTGRRRGPARRVPLHQLIAFLVVGLPPQRPPRAVTPRRARRVRARWVQVTDSGISWAPPLRTGGHLDAADVGEIVELVLTYPRSGGTTYYLVVDREGAVRLRVHEWWHKPVRRMWEPLRHRVRVTAGDLLHDRAKDARRTWPEAFSWAHAYPYLTLTAVAAVYMGVVVPVLTALGHA</sequence>
<proteinExistence type="predicted"/>
<evidence type="ECO:0000256" key="1">
    <source>
        <dbReference type="SAM" id="MobiDB-lite"/>
    </source>
</evidence>
<keyword evidence="2" id="KW-1133">Transmembrane helix</keyword>
<dbReference type="NCBIfam" id="TIGR03544">
    <property type="entry name" value="DivI1A_domain"/>
    <property type="match status" value="1"/>
</dbReference>
<evidence type="ECO:0000313" key="3">
    <source>
        <dbReference type="EMBL" id="GIG39525.1"/>
    </source>
</evidence>
<accession>A0ABQ4DJJ7</accession>
<feature type="region of interest" description="Disordered" evidence="1">
    <location>
        <begin position="91"/>
        <end position="119"/>
    </location>
</feature>
<dbReference type="EMBL" id="BONP01000005">
    <property type="protein sequence ID" value="GIG39525.1"/>
    <property type="molecule type" value="Genomic_DNA"/>
</dbReference>
<evidence type="ECO:0000256" key="2">
    <source>
        <dbReference type="SAM" id="Phobius"/>
    </source>
</evidence>
<keyword evidence="4" id="KW-1185">Reference proteome</keyword>
<dbReference type="Gene3D" id="6.10.250.660">
    <property type="match status" value="1"/>
</dbReference>
<reference evidence="3 4" key="1">
    <citation type="submission" date="2021-01" db="EMBL/GenBank/DDBJ databases">
        <title>Whole genome shotgun sequence of Cellulomonas phragmiteti NBRC 110785.</title>
        <authorList>
            <person name="Komaki H."/>
            <person name="Tamura T."/>
        </authorList>
    </citation>
    <scope>NUCLEOTIDE SEQUENCE [LARGE SCALE GENOMIC DNA]</scope>
    <source>
        <strain evidence="3 4">NBRC 110785</strain>
    </source>
</reference>
<dbReference type="InterPro" id="IPR019933">
    <property type="entry name" value="DivIVA_domain"/>
</dbReference>
<name>A0ABQ4DJJ7_9CELL</name>
<evidence type="ECO:0000313" key="4">
    <source>
        <dbReference type="Proteomes" id="UP000614741"/>
    </source>
</evidence>
<gene>
    <name evidence="3" type="ORF">Cph01nite_12870</name>
</gene>
<keyword evidence="2" id="KW-0812">Transmembrane</keyword>
<dbReference type="Proteomes" id="UP000614741">
    <property type="component" value="Unassembled WGS sequence"/>
</dbReference>
<feature type="transmembrane region" description="Helical" evidence="2">
    <location>
        <begin position="260"/>
        <end position="284"/>
    </location>
</feature>
<keyword evidence="2" id="KW-0472">Membrane</keyword>
<evidence type="ECO:0008006" key="5">
    <source>
        <dbReference type="Google" id="ProtNLM"/>
    </source>
</evidence>